<feature type="non-terminal residue" evidence="1">
    <location>
        <position position="1"/>
    </location>
</feature>
<dbReference type="Proteomes" id="UP001277972">
    <property type="component" value="Unassembled WGS sequence"/>
</dbReference>
<gene>
    <name evidence="1" type="ORF">SH601_11115</name>
</gene>
<reference evidence="1" key="1">
    <citation type="submission" date="2023-11" db="EMBL/GenBank/DDBJ databases">
        <title>Gracilibacillus pellucida a moderately halophilic bacterium isolated from saline soil in Xinjiang province.</title>
        <authorList>
            <person name="Zhang Z."/>
            <person name="Tan F."/>
            <person name="Wang Y."/>
            <person name="Xia M."/>
        </authorList>
    </citation>
    <scope>NUCLEOTIDE SEQUENCE</scope>
    <source>
        <strain evidence="1">S3-1-1</strain>
    </source>
</reference>
<evidence type="ECO:0000313" key="2">
    <source>
        <dbReference type="Proteomes" id="UP001277972"/>
    </source>
</evidence>
<protein>
    <submittedName>
        <fullName evidence="1">LysM peptidoglycan-binding domain-containing protein</fullName>
    </submittedName>
</protein>
<accession>A0ACC6M6R2</accession>
<evidence type="ECO:0000313" key="1">
    <source>
        <dbReference type="EMBL" id="MDX8046532.1"/>
    </source>
</evidence>
<comment type="caution">
    <text evidence="1">The sequence shown here is derived from an EMBL/GenBank/DDBJ whole genome shotgun (WGS) entry which is preliminary data.</text>
</comment>
<organism evidence="1 2">
    <name type="scientific">Gracilibacillus pellucidus</name>
    <dbReference type="NCBI Taxonomy" id="3095368"/>
    <lineage>
        <taxon>Bacteria</taxon>
        <taxon>Bacillati</taxon>
        <taxon>Bacillota</taxon>
        <taxon>Bacilli</taxon>
        <taxon>Bacillales</taxon>
        <taxon>Bacillaceae</taxon>
        <taxon>Gracilibacillus</taxon>
    </lineage>
</organism>
<keyword evidence="2" id="KW-1185">Reference proteome</keyword>
<name>A0ACC6M6R2_9BACI</name>
<dbReference type="EMBL" id="JAWZSR010000005">
    <property type="protein sequence ID" value="MDX8046532.1"/>
    <property type="molecule type" value="Genomic_DNA"/>
</dbReference>
<proteinExistence type="predicted"/>
<sequence>TYTVKSGDNLSSIAQRFGMTLSEIIALNNISDPDKLQIGQVLKVHDNGSSGDNNVPDIGDEEAPITRVTKSQLNQIGWPDSNISKAMLEDLNSCLERYDITTKSRLYHFISQCSHESGAGTWTTEIASGQAYEYREDLGNIYSGDGPKYKGAGYIQLTGRYNYTQFANAIGDQKVVNQGVDYVAANYPWTSAGFWWDSNNMNALCDTNPTVRQVTIRVNGGTNGLADREMYYNRCIQVF</sequence>